<proteinExistence type="predicted"/>
<reference evidence="1" key="1">
    <citation type="submission" date="2023-04" db="EMBL/GenBank/DDBJ databases">
        <authorList>
            <consortium name="ELIXIR-Norway"/>
        </authorList>
    </citation>
    <scope>NUCLEOTIDE SEQUENCE [LARGE SCALE GENOMIC DNA]</scope>
</reference>
<accession>A0ABN8YSQ0</accession>
<keyword evidence="2" id="KW-1185">Reference proteome</keyword>
<evidence type="ECO:0000313" key="2">
    <source>
        <dbReference type="Proteomes" id="UP001176941"/>
    </source>
</evidence>
<organism evidence="1 2">
    <name type="scientific">Rangifer tarandus platyrhynchus</name>
    <name type="common">Svalbard reindeer</name>
    <dbReference type="NCBI Taxonomy" id="3082113"/>
    <lineage>
        <taxon>Eukaryota</taxon>
        <taxon>Metazoa</taxon>
        <taxon>Chordata</taxon>
        <taxon>Craniata</taxon>
        <taxon>Vertebrata</taxon>
        <taxon>Euteleostomi</taxon>
        <taxon>Mammalia</taxon>
        <taxon>Eutheria</taxon>
        <taxon>Laurasiatheria</taxon>
        <taxon>Artiodactyla</taxon>
        <taxon>Ruminantia</taxon>
        <taxon>Pecora</taxon>
        <taxon>Cervidae</taxon>
        <taxon>Odocoileinae</taxon>
        <taxon>Rangifer</taxon>
    </lineage>
</organism>
<protein>
    <recommendedName>
        <fullName evidence="3">Secreted protein</fullName>
    </recommendedName>
</protein>
<gene>
    <name evidence="1" type="ORF">MRATA1EN1_LOCUS13375</name>
</gene>
<name>A0ABN8YSQ0_RANTA</name>
<evidence type="ECO:0008006" key="3">
    <source>
        <dbReference type="Google" id="ProtNLM"/>
    </source>
</evidence>
<evidence type="ECO:0000313" key="1">
    <source>
        <dbReference type="EMBL" id="CAI9164413.1"/>
    </source>
</evidence>
<dbReference type="Proteomes" id="UP001176941">
    <property type="component" value="Chromosome 23"/>
</dbReference>
<sequence>MNHSLYSVVILMCPGSWNGCPGALSEISLGKTVTFGSEAPDSLSLVCSRTHPVAAATPSPFLSNGT</sequence>
<dbReference type="EMBL" id="OX459959">
    <property type="protein sequence ID" value="CAI9164413.1"/>
    <property type="molecule type" value="Genomic_DNA"/>
</dbReference>